<name>A0A1V9ZEF5_9STRA</name>
<accession>A0A1V9ZEF5</accession>
<organism evidence="5 6">
    <name type="scientific">Thraustotheca clavata</name>
    <dbReference type="NCBI Taxonomy" id="74557"/>
    <lineage>
        <taxon>Eukaryota</taxon>
        <taxon>Sar</taxon>
        <taxon>Stramenopiles</taxon>
        <taxon>Oomycota</taxon>
        <taxon>Saprolegniomycetes</taxon>
        <taxon>Saprolegniales</taxon>
        <taxon>Achlyaceae</taxon>
        <taxon>Thraustotheca</taxon>
    </lineage>
</organism>
<dbReference type="OrthoDB" id="58467at2759"/>
<comment type="similarity">
    <text evidence="1">Belongs to the TPPP family.</text>
</comment>
<evidence type="ECO:0000259" key="4">
    <source>
        <dbReference type="PROSITE" id="PS50192"/>
    </source>
</evidence>
<dbReference type="CDD" id="cd15840">
    <property type="entry name" value="SNARE_Qa"/>
    <property type="match status" value="1"/>
</dbReference>
<dbReference type="PANTHER" id="PTHR12932">
    <property type="entry name" value="P25 ALPHA-RELATED"/>
    <property type="match status" value="1"/>
</dbReference>
<dbReference type="SUPFAM" id="SSF47473">
    <property type="entry name" value="EF-hand"/>
    <property type="match status" value="2"/>
</dbReference>
<dbReference type="SUPFAM" id="SSF47661">
    <property type="entry name" value="t-snare proteins"/>
    <property type="match status" value="1"/>
</dbReference>
<evidence type="ECO:0000313" key="6">
    <source>
        <dbReference type="Proteomes" id="UP000243217"/>
    </source>
</evidence>
<feature type="compositionally biased region" description="Polar residues" evidence="3">
    <location>
        <begin position="1112"/>
        <end position="1121"/>
    </location>
</feature>
<dbReference type="InterPro" id="IPR000727">
    <property type="entry name" value="T_SNARE_dom"/>
</dbReference>
<dbReference type="PROSITE" id="PS50192">
    <property type="entry name" value="T_SNARE"/>
    <property type="match status" value="1"/>
</dbReference>
<dbReference type="GO" id="GO:0016020">
    <property type="term" value="C:membrane"/>
    <property type="evidence" value="ECO:0007669"/>
    <property type="project" value="InterPro"/>
</dbReference>
<dbReference type="GO" id="GO:0016192">
    <property type="term" value="P:vesicle-mediated transport"/>
    <property type="evidence" value="ECO:0007669"/>
    <property type="project" value="InterPro"/>
</dbReference>
<evidence type="ECO:0000256" key="1">
    <source>
        <dbReference type="ARBA" id="ARBA00010994"/>
    </source>
</evidence>
<evidence type="ECO:0000313" key="5">
    <source>
        <dbReference type="EMBL" id="OQR96327.1"/>
    </source>
</evidence>
<dbReference type="Gene3D" id="1.20.5.110">
    <property type="match status" value="1"/>
</dbReference>
<dbReference type="GO" id="GO:0032273">
    <property type="term" value="P:positive regulation of protein polymerization"/>
    <property type="evidence" value="ECO:0007669"/>
    <property type="project" value="TreeGrafter"/>
</dbReference>
<feature type="region of interest" description="Disordered" evidence="3">
    <location>
        <begin position="226"/>
        <end position="284"/>
    </location>
</feature>
<dbReference type="InterPro" id="IPR010989">
    <property type="entry name" value="SNARE"/>
</dbReference>
<feature type="region of interest" description="Disordered" evidence="3">
    <location>
        <begin position="1307"/>
        <end position="1355"/>
    </location>
</feature>
<feature type="compositionally biased region" description="Low complexity" evidence="3">
    <location>
        <begin position="1313"/>
        <end position="1334"/>
    </location>
</feature>
<reference evidence="5 6" key="1">
    <citation type="journal article" date="2014" name="Genome Biol. Evol.">
        <title>The secreted proteins of Achlya hypogyna and Thraustotheca clavata identify the ancestral oomycete secretome and reveal gene acquisitions by horizontal gene transfer.</title>
        <authorList>
            <person name="Misner I."/>
            <person name="Blouin N."/>
            <person name="Leonard G."/>
            <person name="Richards T.A."/>
            <person name="Lane C.E."/>
        </authorList>
    </citation>
    <scope>NUCLEOTIDE SEQUENCE [LARGE SCALE GENOMIC DNA]</scope>
    <source>
        <strain evidence="5 6">ATCC 34112</strain>
    </source>
</reference>
<dbReference type="STRING" id="74557.A0A1V9ZEF5"/>
<dbReference type="EMBL" id="JNBS01001977">
    <property type="protein sequence ID" value="OQR96327.1"/>
    <property type="molecule type" value="Genomic_DNA"/>
</dbReference>
<evidence type="ECO:0000256" key="2">
    <source>
        <dbReference type="SAM" id="Coils"/>
    </source>
</evidence>
<dbReference type="InterPro" id="IPR011992">
    <property type="entry name" value="EF-hand-dom_pair"/>
</dbReference>
<proteinExistence type="inferred from homology"/>
<feature type="region of interest" description="Disordered" evidence="3">
    <location>
        <begin position="1112"/>
        <end position="1136"/>
    </location>
</feature>
<keyword evidence="2" id="KW-0175">Coiled coil</keyword>
<gene>
    <name evidence="5" type="ORF">THRCLA_07316</name>
</gene>
<dbReference type="GO" id="GO:0005874">
    <property type="term" value="C:microtubule"/>
    <property type="evidence" value="ECO:0007669"/>
    <property type="project" value="TreeGrafter"/>
</dbReference>
<dbReference type="Pfam" id="PF05517">
    <property type="entry name" value="p25-alpha"/>
    <property type="match status" value="2"/>
</dbReference>
<feature type="region of interest" description="Disordered" evidence="3">
    <location>
        <begin position="189"/>
        <end position="212"/>
    </location>
</feature>
<sequence>MVTSVSVGIRSASSRFVHDECTLPLFCESYTRNNKNTGHKNLRCFPHCCGSHRPNSFCGIAVVVEHLTRPESKEHIVSYSRFEVAPDAQIVPAIPIGARIHSSVVLADVKTPEQPLGSWMPGEKIGIGLPDDAMRFEFNGNRQCWHYGWKSNRFNCTTKHVLMVYIFESTSNGDLECIDVLSSPQFTVCSSRRSGKDAKETRDAARDAKNAREAKASLARLTLADTSAGASDDEESKNQPDDTSPTYRSRRPPSPVTYKTRRASSPPPAVPSSKRPRTEAPADLDRDHAILDAISFWDLCYTTMMSHKLSSPPVVLKVARSDSIFYDAFSSILRALVEPEVVTWVQNHFRSPPMLDYMGSFHHLLYYLSVKINDVLSRQHYTSLTQWLQLVQFDTQWRPETTISTWLPNYISYVDNMQNALWVSTNALTSDKFLMGTWERDSTIKHTNLLMETALDRSSKHWTCQWIDDNTIQVRWDDALCGAWMVLDLEHDNSAKPQTQTQLLAPGGLSTIGTEWTLCGTRAWRENQDDTLVIEWYFWPKKLGMPRRRVRERFTLLASSTNRLMCQLFVELSDSVPSTDPGDMIQRILLPANWQVQQIQSQYYQQKFFMSFADFAVTPVGPRGPVSLGAHKQQSHPVMDKVSAKLEQFQRQVTEVKRQAASISTAIDVQQGLEDRIKYACLLQEEIKKLMPDLPRTSAMEVSRRKLLKDYDTISNQLEKVVLQVSNAQQQHVQMLNEQAEMNHGGIVRGSVNGQVIEFKKLDNEIAHNEALIEERARDINRIQQSVVQVNEIFRDLAVIVGEQQGAIDDAHGHIEESLAQTQQGLAETLLFFFMTTERDVFTRLHVSPRKANTQRVERSYSLSVINFSPTKQISPPPSARISLVGDPKDPHTLLQGVYQYFSNATGRTSPRKTIGATSMDGTGFARFCRACPHLVGKRFGLGDIDLTFAKVRPRSERRITYAGFVEALGIIALKKYPDLNLELAVRKLLDVHISSLPSLEYVPNSKKKSTSHEDTPLLTQELLECSETIDKIYASIKQLERQVVHLQKQSKAPIAPTDEFELPDRIKFAYMLDDELQQLIGTLPKSLPSRPAIMKSFDKVNQELESAVTATTQAQIQWRNHPSPPPPPMKSPRSQSSVGCLAEYIAERVKTLETSPKKTAPVVARVHLSVASDVHHLPTVTLEGDPKDPHTLLRGVFQYYCRFGRTGGADNTMDGTNFAKFCRECPSLLGLKFVPVDIDLTFAKFKPKGARRISYALFLEALGMIALKRYPDLDLEHALPRLIKMNIAKLPCIEPTDATAVWQRRHVPSQRTQEVPNTQQETETNNNLVEAEILPPPAPIEQRKASLSDPEIAL</sequence>
<comment type="caution">
    <text evidence="5">The sequence shown here is derived from an EMBL/GenBank/DDBJ whole genome shotgun (WGS) entry which is preliminary data.</text>
</comment>
<dbReference type="Gene3D" id="1.10.238.10">
    <property type="entry name" value="EF-hand"/>
    <property type="match status" value="2"/>
</dbReference>
<dbReference type="GO" id="GO:0046785">
    <property type="term" value="P:microtubule polymerization"/>
    <property type="evidence" value="ECO:0007669"/>
    <property type="project" value="InterPro"/>
</dbReference>
<feature type="compositionally biased region" description="Basic and acidic residues" evidence="3">
    <location>
        <begin position="194"/>
        <end position="212"/>
    </location>
</feature>
<dbReference type="Proteomes" id="UP000243217">
    <property type="component" value="Unassembled WGS sequence"/>
</dbReference>
<dbReference type="PANTHER" id="PTHR12932:SF9">
    <property type="entry name" value="TUBULIN POLYMERIZATION-PROMOTING PROTEIN HOMOLOG"/>
    <property type="match status" value="1"/>
</dbReference>
<protein>
    <submittedName>
        <fullName evidence="5">Sulfate Permease (SulP) Family</fullName>
    </submittedName>
</protein>
<dbReference type="SMART" id="SM00397">
    <property type="entry name" value="t_SNARE"/>
    <property type="match status" value="1"/>
</dbReference>
<evidence type="ECO:0000256" key="3">
    <source>
        <dbReference type="SAM" id="MobiDB-lite"/>
    </source>
</evidence>
<keyword evidence="6" id="KW-1185">Reference proteome</keyword>
<dbReference type="InterPro" id="IPR008907">
    <property type="entry name" value="TPP/p25"/>
</dbReference>
<dbReference type="GO" id="GO:0015631">
    <property type="term" value="F:tubulin binding"/>
    <property type="evidence" value="ECO:0007669"/>
    <property type="project" value="InterPro"/>
</dbReference>
<feature type="domain" description="T-SNARE coiled-coil homology" evidence="4">
    <location>
        <begin position="770"/>
        <end position="832"/>
    </location>
</feature>
<feature type="coiled-coil region" evidence="2">
    <location>
        <begin position="639"/>
        <end position="666"/>
    </location>
</feature>
<dbReference type="GO" id="GO:0001578">
    <property type="term" value="P:microtubule bundle formation"/>
    <property type="evidence" value="ECO:0007669"/>
    <property type="project" value="TreeGrafter"/>
</dbReference>